<evidence type="ECO:0000313" key="1">
    <source>
        <dbReference type="EMBL" id="PRQ55026.1"/>
    </source>
</evidence>
<gene>
    <name evidence="1" type="ORF">RchiOBHm_Chr1g0320091</name>
</gene>
<protein>
    <submittedName>
        <fullName evidence="1">Uncharacterized protein</fullName>
    </submittedName>
</protein>
<organism evidence="1 2">
    <name type="scientific">Rosa chinensis</name>
    <name type="common">China rose</name>
    <dbReference type="NCBI Taxonomy" id="74649"/>
    <lineage>
        <taxon>Eukaryota</taxon>
        <taxon>Viridiplantae</taxon>
        <taxon>Streptophyta</taxon>
        <taxon>Embryophyta</taxon>
        <taxon>Tracheophyta</taxon>
        <taxon>Spermatophyta</taxon>
        <taxon>Magnoliopsida</taxon>
        <taxon>eudicotyledons</taxon>
        <taxon>Gunneridae</taxon>
        <taxon>Pentapetalae</taxon>
        <taxon>rosids</taxon>
        <taxon>fabids</taxon>
        <taxon>Rosales</taxon>
        <taxon>Rosaceae</taxon>
        <taxon>Rosoideae</taxon>
        <taxon>Rosoideae incertae sedis</taxon>
        <taxon>Rosa</taxon>
    </lineage>
</organism>
<dbReference type="Proteomes" id="UP000238479">
    <property type="component" value="Chromosome 1"/>
</dbReference>
<name>A0A2P6S8Q6_ROSCH</name>
<accession>A0A2P6S8Q6</accession>
<dbReference type="Gramene" id="PRQ55026">
    <property type="protein sequence ID" value="PRQ55026"/>
    <property type="gene ID" value="RchiOBHm_Chr1g0320091"/>
</dbReference>
<proteinExistence type="predicted"/>
<evidence type="ECO:0000313" key="2">
    <source>
        <dbReference type="Proteomes" id="UP000238479"/>
    </source>
</evidence>
<dbReference type="EMBL" id="PDCK01000039">
    <property type="protein sequence ID" value="PRQ55026.1"/>
    <property type="molecule type" value="Genomic_DNA"/>
</dbReference>
<sequence length="94" mass="10332">MTKAYGTGAYDFKRHHVTEYPVELNHQLGEKPVEAKPGAALPSSITRSEIQRDQLTMIAAANWSKASGEEGVRRGAGEEDLLWNMVLVLEATCC</sequence>
<keyword evidence="2" id="KW-1185">Reference proteome</keyword>
<comment type="caution">
    <text evidence="1">The sequence shown here is derived from an EMBL/GenBank/DDBJ whole genome shotgun (WGS) entry which is preliminary data.</text>
</comment>
<dbReference type="STRING" id="74649.A0A2P6S8Q6"/>
<dbReference type="AlphaFoldDB" id="A0A2P6S8Q6"/>
<reference evidence="1 2" key="1">
    <citation type="journal article" date="2018" name="Nat. Genet.">
        <title>The Rosa genome provides new insights in the design of modern roses.</title>
        <authorList>
            <person name="Bendahmane M."/>
        </authorList>
    </citation>
    <scope>NUCLEOTIDE SEQUENCE [LARGE SCALE GENOMIC DNA]</scope>
    <source>
        <strain evidence="2">cv. Old Blush</strain>
    </source>
</reference>